<accession>A0A736TIV1</accession>
<dbReference type="EMBL" id="DAATAL010000025">
    <property type="protein sequence ID" value="HAE7789922.1"/>
    <property type="molecule type" value="Genomic_DNA"/>
</dbReference>
<name>A0A736TIV1_SALER</name>
<organism evidence="3">
    <name type="scientific">Salmonella enterica</name>
    <name type="common">Salmonella choleraesuis</name>
    <dbReference type="NCBI Taxonomy" id="28901"/>
    <lineage>
        <taxon>Bacteria</taxon>
        <taxon>Pseudomonadati</taxon>
        <taxon>Pseudomonadota</taxon>
        <taxon>Gammaproteobacteria</taxon>
        <taxon>Enterobacterales</taxon>
        <taxon>Enterobacteriaceae</taxon>
        <taxon>Salmonella</taxon>
    </lineage>
</organism>
<evidence type="ECO:0000313" key="1">
    <source>
        <dbReference type="EMBL" id="HAE7389837.1"/>
    </source>
</evidence>
<protein>
    <submittedName>
        <fullName evidence="3">Uncharacterized protein</fullName>
    </submittedName>
</protein>
<reference evidence="3" key="2">
    <citation type="submission" date="2018-07" db="EMBL/GenBank/DDBJ databases">
        <authorList>
            <consortium name="NCBI Pathogen Detection Project"/>
        </authorList>
    </citation>
    <scope>NUCLEOTIDE SEQUENCE</scope>
    <source>
        <strain evidence="4">MA.MC_06-0386</strain>
        <strain evidence="3">N27356</strain>
        <strain evidence="1">N32039</strain>
        <strain evidence="2">SAL3339</strain>
    </source>
</reference>
<dbReference type="EMBL" id="DAASXC010000019">
    <property type="protein sequence ID" value="HAE7389837.1"/>
    <property type="molecule type" value="Genomic_DNA"/>
</dbReference>
<sequence>MTLNRALAQGDFCLLALIFCHKNIPYTRRTQSLANRCKALCVPLLSHSI</sequence>
<dbReference type="EMBL" id="DAATBE010000019">
    <property type="protein sequence ID" value="HAE7871307.1"/>
    <property type="molecule type" value="Genomic_DNA"/>
</dbReference>
<evidence type="ECO:0000313" key="3">
    <source>
        <dbReference type="EMBL" id="HAE7871307.1"/>
    </source>
</evidence>
<proteinExistence type="predicted"/>
<evidence type="ECO:0000313" key="2">
    <source>
        <dbReference type="EMBL" id="HAE7789922.1"/>
    </source>
</evidence>
<dbReference type="EMBL" id="DAAVED010000001">
    <property type="protein sequence ID" value="HAF4329238.1"/>
    <property type="molecule type" value="Genomic_DNA"/>
</dbReference>
<reference evidence="3" key="1">
    <citation type="journal article" date="2018" name="Genome Biol.">
        <title>SKESA: strategic k-mer extension for scrupulous assemblies.</title>
        <authorList>
            <person name="Souvorov A."/>
            <person name="Agarwala R."/>
            <person name="Lipman D.J."/>
        </authorList>
    </citation>
    <scope>NUCLEOTIDE SEQUENCE</scope>
    <source>
        <strain evidence="4">MA.MC_06-0386</strain>
        <strain evidence="3">N27356</strain>
        <strain evidence="1">N32039</strain>
        <strain evidence="2">SAL3339</strain>
    </source>
</reference>
<evidence type="ECO:0000313" key="4">
    <source>
        <dbReference type="EMBL" id="HAF4329238.1"/>
    </source>
</evidence>
<comment type="caution">
    <text evidence="3">The sequence shown here is derived from an EMBL/GenBank/DDBJ whole genome shotgun (WGS) entry which is preliminary data.</text>
</comment>
<gene>
    <name evidence="4" type="ORF">G9E41_000050</name>
    <name evidence="3" type="ORF">GNB19_003637</name>
    <name evidence="1" type="ORF">GNC78_003508</name>
    <name evidence="2" type="ORF">GND04_003929</name>
</gene>
<dbReference type="AlphaFoldDB" id="A0A736TIV1"/>